<comment type="caution">
    <text evidence="1">The sequence shown here is derived from an EMBL/GenBank/DDBJ whole genome shotgun (WGS) entry which is preliminary data.</text>
</comment>
<reference evidence="1 2" key="1">
    <citation type="submission" date="2018-06" db="EMBL/GenBank/DDBJ databases">
        <title>Genomic Encyclopedia of Archaeal and Bacterial Type Strains, Phase II (KMG-II): from individual species to whole genera.</title>
        <authorList>
            <person name="Goeker M."/>
        </authorList>
    </citation>
    <scope>NUCLEOTIDE SEQUENCE [LARGE SCALE GENOMIC DNA]</scope>
    <source>
        <strain evidence="1 2">CFPB 3232</strain>
    </source>
</reference>
<dbReference type="Gene3D" id="3.40.50.450">
    <property type="match status" value="1"/>
</dbReference>
<proteinExistence type="predicted"/>
<dbReference type="InterPro" id="IPR007710">
    <property type="entry name" value="Nucleoside_deoxyribTrfase"/>
</dbReference>
<dbReference type="OrthoDB" id="9795789at2"/>
<dbReference type="Proteomes" id="UP000248856">
    <property type="component" value="Unassembled WGS sequence"/>
</dbReference>
<dbReference type="AlphaFoldDB" id="A0A328YCE2"/>
<dbReference type="Pfam" id="PF05014">
    <property type="entry name" value="Nuc_deoxyrib_tr"/>
    <property type="match status" value="1"/>
</dbReference>
<name>A0A328YCE2_9BURK</name>
<dbReference type="SUPFAM" id="SSF52309">
    <property type="entry name" value="N-(deoxy)ribosyltransferase-like"/>
    <property type="match status" value="1"/>
</dbReference>
<dbReference type="InterPro" id="IPR051239">
    <property type="entry name" value="2'-dNMP_N-hydrolase"/>
</dbReference>
<evidence type="ECO:0000313" key="1">
    <source>
        <dbReference type="EMBL" id="RAR71599.1"/>
    </source>
</evidence>
<keyword evidence="2" id="KW-1185">Reference proteome</keyword>
<protein>
    <submittedName>
        <fullName evidence="1">Nucleoside 2-deoxyribosyltransferase</fullName>
    </submittedName>
</protein>
<gene>
    <name evidence="1" type="ORF">AX018_10934</name>
</gene>
<sequence>MQQTRRHEAPLTSEVLPEPRPRIYLAGPDVFDPRGAQVFAQLKAWCAQEGLEGVAPTDAQVEGDGGGDALAQRIYEGNIRLIREADGVAANLAAFRGLEPDSGTVFEVGYAIALGKPVVGYGVPPESYEARVCAAMPCVRDDQGVAREQGSGWMVEGLGQRLNLMLARSVALEPTAREALARLARSLGVRGA</sequence>
<organism evidence="1 2">
    <name type="scientific">Paracidovorax anthurii</name>
    <dbReference type="NCBI Taxonomy" id="78229"/>
    <lineage>
        <taxon>Bacteria</taxon>
        <taxon>Pseudomonadati</taxon>
        <taxon>Pseudomonadota</taxon>
        <taxon>Betaproteobacteria</taxon>
        <taxon>Burkholderiales</taxon>
        <taxon>Comamonadaceae</taxon>
        <taxon>Paracidovorax</taxon>
    </lineage>
</organism>
<evidence type="ECO:0000313" key="2">
    <source>
        <dbReference type="Proteomes" id="UP000248856"/>
    </source>
</evidence>
<accession>A0A328YCE2</accession>
<dbReference type="GO" id="GO:0009159">
    <property type="term" value="P:deoxyribonucleoside monophosphate catabolic process"/>
    <property type="evidence" value="ECO:0007669"/>
    <property type="project" value="TreeGrafter"/>
</dbReference>
<dbReference type="PANTHER" id="PTHR15364:SF0">
    <property type="entry name" value="2'-DEOXYNUCLEOSIDE 5'-PHOSPHATE N-HYDROLASE 1"/>
    <property type="match status" value="1"/>
</dbReference>
<dbReference type="GO" id="GO:0070694">
    <property type="term" value="F:5-hydroxymethyl-dUMP N-hydrolase activity"/>
    <property type="evidence" value="ECO:0007669"/>
    <property type="project" value="TreeGrafter"/>
</dbReference>
<dbReference type="PANTHER" id="PTHR15364">
    <property type="entry name" value="2'-DEOXYNUCLEOSIDE 5'-PHOSPHATE N-HYDROLASE 1"/>
    <property type="match status" value="1"/>
</dbReference>
<keyword evidence="1" id="KW-0808">Transferase</keyword>
<dbReference type="EMBL" id="QLTA01000093">
    <property type="protein sequence ID" value="RAR71599.1"/>
    <property type="molecule type" value="Genomic_DNA"/>
</dbReference>
<dbReference type="GO" id="GO:0016740">
    <property type="term" value="F:transferase activity"/>
    <property type="evidence" value="ECO:0007669"/>
    <property type="project" value="UniProtKB-KW"/>
</dbReference>